<dbReference type="RefSeq" id="YP_009109740.1">
    <property type="nucleotide sequence ID" value="NC_025741.1"/>
</dbReference>
<accession>T1YRZ0</accession>
<evidence type="ECO:0000256" key="1">
    <source>
        <dbReference type="SAM" id="MobiDB-lite"/>
    </source>
</evidence>
<name>T1YRZ0_9VIRU</name>
<dbReference type="KEGG" id="vg:22284191"/>
<keyword evidence="3" id="KW-1185">Reference proteome</keyword>
<feature type="compositionally biased region" description="Basic residues" evidence="1">
    <location>
        <begin position="1"/>
        <end position="57"/>
    </location>
</feature>
<evidence type="ECO:0000313" key="2">
    <source>
        <dbReference type="EMBL" id="AGU67672.1"/>
    </source>
</evidence>
<dbReference type="GeneID" id="22284191"/>
<protein>
    <submittedName>
        <fullName evidence="2">Capsid protein</fullName>
    </submittedName>
</protein>
<dbReference type="OrthoDB" id="7982at10239"/>
<dbReference type="Proteomes" id="UP000122601">
    <property type="component" value="Segment"/>
</dbReference>
<sequence>MVYRRKSSSSRARKPIGRTGRRGGTRRRYPTRKRTYRKNRALPKKRILNLTSRKKRNGMLTWTNTSSENGGSVTPGIGSLVVNARDGLEMIFCPHRHGSVFSSGTSTVAQVPLRTATSCYMRGFAENIRIQSSSGIPWFHRRICFTHKGDAPFRELAAGDTPVNTFSPLVETSNGMQRLAFNLTINAQANTRNAMKNYLFKGAQGRDWNNLIVAPVDTSRVTLKFDKTWTYRSGNANGMVKETKLFHPMNQTLVYDDDENGDIEQDSYYSVASKAGMGDYYVMDFIQPGLGGSVTDLLAMHFNSTMYWHER</sequence>
<feature type="region of interest" description="Disordered" evidence="1">
    <location>
        <begin position="1"/>
        <end position="73"/>
    </location>
</feature>
<evidence type="ECO:0000313" key="3">
    <source>
        <dbReference type="Proteomes" id="UP000122601"/>
    </source>
</evidence>
<dbReference type="EMBL" id="KF371643">
    <property type="protein sequence ID" value="AGU67672.1"/>
    <property type="molecule type" value="Genomic_DNA"/>
</dbReference>
<organism evidence="2 3">
    <name type="scientific">Blackbird associated gemycircularvirus 1</name>
    <dbReference type="NCBI Taxonomy" id="1985371"/>
    <lineage>
        <taxon>Viruses</taxon>
        <taxon>Monodnaviria</taxon>
        <taxon>Shotokuvirae</taxon>
        <taxon>Cressdnaviricota</taxon>
        <taxon>Repensiviricetes</taxon>
        <taxon>Geplafuvirales</taxon>
        <taxon>Genomoviridae</taxon>
        <taxon>Gemycircularvirus</taxon>
        <taxon>Gemycircularvirus blabi1</taxon>
    </lineage>
</organism>
<feature type="compositionally biased region" description="Polar residues" evidence="1">
    <location>
        <begin position="60"/>
        <end position="72"/>
    </location>
</feature>
<reference evidence="2 3" key="1">
    <citation type="journal article" date="2013" name="Virus Res.">
        <title>Novel myco-like DNA viruses discovered in the faecal matter of various animals.</title>
        <authorList>
            <person name="Sikorski A."/>
            <person name="Massaro M."/>
            <person name="Kraberger S."/>
            <person name="Young L.M."/>
            <person name="Smalley D."/>
            <person name="Martin D.P."/>
            <person name="Varsani A."/>
        </authorList>
    </citation>
    <scope>NUCLEOTIDE SEQUENCE [LARGE SCALE GENOMIC DNA]</scope>
    <source>
        <strain evidence="2">As41</strain>
    </source>
</reference>
<proteinExistence type="predicted"/>